<protein>
    <submittedName>
        <fullName evidence="3">Mandelate racemase/muconate lactonizing enzyme family protein</fullName>
    </submittedName>
</protein>
<comment type="caution">
    <text evidence="3">The sequence shown here is derived from an EMBL/GenBank/DDBJ whole genome shotgun (WGS) entry which is preliminary data.</text>
</comment>
<dbReference type="InterPro" id="IPR034593">
    <property type="entry name" value="DgoD-like"/>
</dbReference>
<dbReference type="Gene3D" id="3.30.390.10">
    <property type="entry name" value="Enolase-like, N-terminal domain"/>
    <property type="match status" value="1"/>
</dbReference>
<organism evidence="3">
    <name type="scientific">Caldilineaceae bacterium SB0662_bin_9</name>
    <dbReference type="NCBI Taxonomy" id="2605258"/>
    <lineage>
        <taxon>Bacteria</taxon>
        <taxon>Bacillati</taxon>
        <taxon>Chloroflexota</taxon>
        <taxon>Caldilineae</taxon>
        <taxon>Caldilineales</taxon>
        <taxon>Caldilineaceae</taxon>
    </lineage>
</organism>
<evidence type="ECO:0000313" key="3">
    <source>
        <dbReference type="EMBL" id="MYD90575.1"/>
    </source>
</evidence>
<dbReference type="SUPFAM" id="SSF54826">
    <property type="entry name" value="Enolase N-terminal domain-like"/>
    <property type="match status" value="1"/>
</dbReference>
<dbReference type="InterPro" id="IPR029017">
    <property type="entry name" value="Enolase-like_N"/>
</dbReference>
<gene>
    <name evidence="3" type="ORF">F4Y08_09615</name>
</gene>
<feature type="domain" description="Mandelate racemase/muconate lactonizing enzyme C-terminal" evidence="2">
    <location>
        <begin position="142"/>
        <end position="245"/>
    </location>
</feature>
<keyword evidence="1" id="KW-0456">Lyase</keyword>
<dbReference type="GO" id="GO:0016829">
    <property type="term" value="F:lyase activity"/>
    <property type="evidence" value="ECO:0007669"/>
    <property type="project" value="UniProtKB-KW"/>
</dbReference>
<dbReference type="Pfam" id="PF02746">
    <property type="entry name" value="MR_MLE_N"/>
    <property type="match status" value="1"/>
</dbReference>
<dbReference type="SFLD" id="SFLDS00001">
    <property type="entry name" value="Enolase"/>
    <property type="match status" value="1"/>
</dbReference>
<dbReference type="Pfam" id="PF13378">
    <property type="entry name" value="MR_MLE_C"/>
    <property type="match status" value="1"/>
</dbReference>
<dbReference type="EMBL" id="VXPY01000069">
    <property type="protein sequence ID" value="MYD90575.1"/>
    <property type="molecule type" value="Genomic_DNA"/>
</dbReference>
<dbReference type="CDD" id="cd03316">
    <property type="entry name" value="MR_like"/>
    <property type="match status" value="1"/>
</dbReference>
<dbReference type="InterPro" id="IPR013341">
    <property type="entry name" value="Mandelate_racemase_N_dom"/>
</dbReference>
<dbReference type="PANTHER" id="PTHR48080:SF2">
    <property type="entry name" value="D-GALACTONATE DEHYDRATASE"/>
    <property type="match status" value="1"/>
</dbReference>
<evidence type="ECO:0000256" key="1">
    <source>
        <dbReference type="ARBA" id="ARBA00023239"/>
    </source>
</evidence>
<dbReference type="SMART" id="SM00922">
    <property type="entry name" value="MR_MLE"/>
    <property type="match status" value="1"/>
</dbReference>
<dbReference type="Gene3D" id="3.20.20.120">
    <property type="entry name" value="Enolase-like C-terminal domain"/>
    <property type="match status" value="1"/>
</dbReference>
<evidence type="ECO:0000259" key="2">
    <source>
        <dbReference type="SMART" id="SM00922"/>
    </source>
</evidence>
<accession>A0A6B1DUV0</accession>
<dbReference type="SUPFAM" id="SSF51604">
    <property type="entry name" value="Enolase C-terminal domain-like"/>
    <property type="match status" value="1"/>
</dbReference>
<proteinExistence type="predicted"/>
<dbReference type="InterPro" id="IPR013342">
    <property type="entry name" value="Mandelate_racemase_C"/>
</dbReference>
<dbReference type="InterPro" id="IPR029065">
    <property type="entry name" value="Enolase_C-like"/>
</dbReference>
<sequence length="385" mass="42873">MKITKLETICLSRMHAPHEQWITAQYRTVKADCTIVVVHTDTDIKGIGEASSYGWPLNIRDWVDFLAPTLTGADPEDPAISPPPVGNNRGHDGAAAGIDCALWDIRGQASGKSVNELITGQPVESVPLYASSGCRYDWRYNPDQLFQEAEEYIERGFGAMKFRIGTDWSWDGITVDRFLDHVRELVRVVDGRMKLALDGNCRLTPEESLPIARELDRLGFAWFEEPMPWSDVNSYAELNRTVELPITGGESFATLAQMRPYLDAGAYDVVQPDAGFSGITELLRIGKVAEERGVKLYPHSWHNGLMGLANGHVVASLPHSDYLELCMIQGPLQWAFAAEPPEIKGGRLYFPNKAGFGVELAEGLEQRYPHLEGIYSLNVERDLIL</sequence>
<reference evidence="3" key="1">
    <citation type="submission" date="2019-09" db="EMBL/GenBank/DDBJ databases">
        <title>Characterisation of the sponge microbiome using genome-centric metagenomics.</title>
        <authorList>
            <person name="Engelberts J.P."/>
            <person name="Robbins S.J."/>
            <person name="De Goeij J.M."/>
            <person name="Aranda M."/>
            <person name="Bell S.C."/>
            <person name="Webster N.S."/>
        </authorList>
    </citation>
    <scope>NUCLEOTIDE SEQUENCE</scope>
    <source>
        <strain evidence="3">SB0662_bin_9</strain>
    </source>
</reference>
<name>A0A6B1DUV0_9CHLR</name>
<dbReference type="SFLD" id="SFLDG00179">
    <property type="entry name" value="mandelate_racemase"/>
    <property type="match status" value="1"/>
</dbReference>
<dbReference type="PANTHER" id="PTHR48080">
    <property type="entry name" value="D-GALACTONATE DEHYDRATASE-RELATED"/>
    <property type="match status" value="1"/>
</dbReference>
<dbReference type="AlphaFoldDB" id="A0A6B1DUV0"/>
<dbReference type="InterPro" id="IPR036849">
    <property type="entry name" value="Enolase-like_C_sf"/>
</dbReference>